<dbReference type="RefSeq" id="WP_014680769.1">
    <property type="nucleotide sequence ID" value="NC_017770.1"/>
</dbReference>
<reference evidence="9" key="1">
    <citation type="submission" date="2012-02" db="EMBL/GenBank/DDBJ databases">
        <title>The complete genome of Solitalea canadensis DSM 3403.</title>
        <authorList>
            <consortium name="US DOE Joint Genome Institute (JGI-PGF)"/>
            <person name="Lucas S."/>
            <person name="Copeland A."/>
            <person name="Lapidus A."/>
            <person name="Glavina del Rio T."/>
            <person name="Dalin E."/>
            <person name="Tice H."/>
            <person name="Bruce D."/>
            <person name="Goodwin L."/>
            <person name="Pitluck S."/>
            <person name="Peters L."/>
            <person name="Ovchinnikova G."/>
            <person name="Lu M."/>
            <person name="Kyrpides N."/>
            <person name="Mavromatis K."/>
            <person name="Ivanova N."/>
            <person name="Brettin T."/>
            <person name="Detter J.C."/>
            <person name="Han C."/>
            <person name="Larimer F."/>
            <person name="Land M."/>
            <person name="Hauser L."/>
            <person name="Markowitz V."/>
            <person name="Cheng J.-F."/>
            <person name="Hugenholtz P."/>
            <person name="Woyke T."/>
            <person name="Wu D."/>
            <person name="Spring S."/>
            <person name="Schroeder M."/>
            <person name="Kopitz M."/>
            <person name="Brambilla E."/>
            <person name="Klenk H.-P."/>
            <person name="Eisen J.A."/>
        </authorList>
    </citation>
    <scope>NUCLEOTIDE SEQUENCE</scope>
    <source>
        <strain evidence="9">DSM 3403</strain>
    </source>
</reference>
<dbReference type="OrthoDB" id="618454at2"/>
<comment type="subcellular location">
    <subcellularLocation>
        <location evidence="1">Cell outer membrane</location>
    </subcellularLocation>
</comment>
<evidence type="ECO:0000256" key="1">
    <source>
        <dbReference type="ARBA" id="ARBA00004442"/>
    </source>
</evidence>
<dbReference type="AlphaFoldDB" id="H8KUQ8"/>
<dbReference type="eggNOG" id="COG0561">
    <property type="taxonomic scope" value="Bacteria"/>
</dbReference>
<evidence type="ECO:0000256" key="6">
    <source>
        <dbReference type="SAM" id="SignalP"/>
    </source>
</evidence>
<dbReference type="PROSITE" id="PS51257">
    <property type="entry name" value="PROKAR_LIPOPROTEIN"/>
    <property type="match status" value="1"/>
</dbReference>
<comment type="similarity">
    <text evidence="2">Belongs to the SusD family.</text>
</comment>
<evidence type="ECO:0000313" key="9">
    <source>
        <dbReference type="EMBL" id="AFD07542.1"/>
    </source>
</evidence>
<keyword evidence="10" id="KW-1185">Reference proteome</keyword>
<dbReference type="EMBL" id="CP003349">
    <property type="protein sequence ID" value="AFD07542.1"/>
    <property type="molecule type" value="Genomic_DNA"/>
</dbReference>
<dbReference type="KEGG" id="scn:Solca_2507"/>
<dbReference type="InterPro" id="IPR011990">
    <property type="entry name" value="TPR-like_helical_dom_sf"/>
</dbReference>
<dbReference type="STRING" id="929556.Solca_2507"/>
<dbReference type="Pfam" id="PF07980">
    <property type="entry name" value="SusD_RagB"/>
    <property type="match status" value="1"/>
</dbReference>
<keyword evidence="4" id="KW-0472">Membrane</keyword>
<dbReference type="GO" id="GO:0009279">
    <property type="term" value="C:cell outer membrane"/>
    <property type="evidence" value="ECO:0007669"/>
    <property type="project" value="UniProtKB-SubCell"/>
</dbReference>
<gene>
    <name evidence="9" type="ordered locus">Solca_2507</name>
</gene>
<evidence type="ECO:0000259" key="7">
    <source>
        <dbReference type="Pfam" id="PF07980"/>
    </source>
</evidence>
<dbReference type="Proteomes" id="UP000007590">
    <property type="component" value="Chromosome"/>
</dbReference>
<dbReference type="CDD" id="cd08977">
    <property type="entry name" value="SusD"/>
    <property type="match status" value="1"/>
</dbReference>
<dbReference type="SUPFAM" id="SSF48452">
    <property type="entry name" value="TPR-like"/>
    <property type="match status" value="1"/>
</dbReference>
<evidence type="ECO:0000256" key="2">
    <source>
        <dbReference type="ARBA" id="ARBA00006275"/>
    </source>
</evidence>
<protein>
    <submittedName>
        <fullName evidence="9">RagB/SusD family protein</fullName>
    </submittedName>
</protein>
<feature type="domain" description="RagB/SusD" evidence="7">
    <location>
        <begin position="320"/>
        <end position="528"/>
    </location>
</feature>
<keyword evidence="5" id="KW-0998">Cell outer membrane</keyword>
<evidence type="ECO:0000256" key="5">
    <source>
        <dbReference type="ARBA" id="ARBA00023237"/>
    </source>
</evidence>
<sequence>MKAKIIFLLGVIAYMGSACKDDFLNHPSTTNPTIDTYYTNAEEVNGATGLLYNSVWNDWSDKAFISVGDVLGGTVTGMQGNAQYNSFYNFNIQSTDGLVMDTWKSCYKAAGQASVLIQAFEEKKKTAVDAGYLNLGIAEARFIRGFAYFYIARTFGDAPIVDNPLDLTKPGNGNVPRYIQKDVLRFALEDLKYAEANLPEVAYQDGRVTRYSAKGMMAKIYLYSKDYENAKAKAKEVIDYAEATGRIGLLTDYNGMFTSSVIGNYNNKESLFSLRWLAAMGWNGGNRYQLYVAPQPLLKPLPTGGNGYSAAVPSFDVLNTSTGYEVGDKRRSWSIMEHGFHKSEWVNENFPEGFTYDTTGKVTNDHFIFTPTRTNIQKYVVGPNRSGEVVTPDSHNSMCTYILRYSDVLLIYAESILAGGGSTSDANALKYFNMVRHRAGFGVSADKTSLTIDNILHERKVEFAFEGDYWFDIQRQGFAKAQQMIAAQERGTLGGDGKLTSFKASISSPSQLFLPIPQSETVSDPALLEPAVPYYK</sequence>
<organism evidence="9 10">
    <name type="scientific">Solitalea canadensis (strain ATCC 29591 / DSM 3403 / JCM 21819 / LMG 8368 / NBRC 15130 / NCIMB 12057 / USAM 9D)</name>
    <name type="common">Flexibacter canadensis</name>
    <dbReference type="NCBI Taxonomy" id="929556"/>
    <lineage>
        <taxon>Bacteria</taxon>
        <taxon>Pseudomonadati</taxon>
        <taxon>Bacteroidota</taxon>
        <taxon>Sphingobacteriia</taxon>
        <taxon>Sphingobacteriales</taxon>
        <taxon>Sphingobacteriaceae</taxon>
        <taxon>Solitalea</taxon>
    </lineage>
</organism>
<name>H8KUQ8_SOLCM</name>
<feature type="chain" id="PRO_5003613918" evidence="6">
    <location>
        <begin position="21"/>
        <end position="536"/>
    </location>
</feature>
<keyword evidence="3 6" id="KW-0732">Signal</keyword>
<proteinExistence type="inferred from homology"/>
<evidence type="ECO:0000259" key="8">
    <source>
        <dbReference type="Pfam" id="PF14322"/>
    </source>
</evidence>
<evidence type="ECO:0000256" key="4">
    <source>
        <dbReference type="ARBA" id="ARBA00023136"/>
    </source>
</evidence>
<dbReference type="Pfam" id="PF14322">
    <property type="entry name" value="SusD-like_3"/>
    <property type="match status" value="1"/>
</dbReference>
<evidence type="ECO:0000313" key="10">
    <source>
        <dbReference type="Proteomes" id="UP000007590"/>
    </source>
</evidence>
<dbReference type="Gene3D" id="1.25.40.390">
    <property type="match status" value="1"/>
</dbReference>
<dbReference type="InterPro" id="IPR012944">
    <property type="entry name" value="SusD_RagB_dom"/>
</dbReference>
<evidence type="ECO:0000256" key="3">
    <source>
        <dbReference type="ARBA" id="ARBA00022729"/>
    </source>
</evidence>
<dbReference type="InterPro" id="IPR033985">
    <property type="entry name" value="SusD-like_N"/>
</dbReference>
<feature type="signal peptide" evidence="6">
    <location>
        <begin position="1"/>
        <end position="20"/>
    </location>
</feature>
<accession>H8KUQ8</accession>
<feature type="domain" description="SusD-like N-terminal" evidence="8">
    <location>
        <begin position="76"/>
        <end position="222"/>
    </location>
</feature>
<dbReference type="HOGENOM" id="CLU_015553_1_3_10"/>